<dbReference type="SMART" id="SM00225">
    <property type="entry name" value="BTB"/>
    <property type="match status" value="1"/>
</dbReference>
<dbReference type="SUPFAM" id="SSF54695">
    <property type="entry name" value="POZ domain"/>
    <property type="match status" value="1"/>
</dbReference>
<feature type="domain" description="BTB" evidence="1">
    <location>
        <begin position="20"/>
        <end position="87"/>
    </location>
</feature>
<dbReference type="InterPro" id="IPR000210">
    <property type="entry name" value="BTB/POZ_dom"/>
</dbReference>
<sequence>NFDIRRPPQFDFTTPDERHHDIALVVHGRKIYASKQYLALHSPVFEAMFFGNYDERDQLEIEIKDVVYEEFIELLCVLYPSYEPIKMKSVEFLLNLSDRYEIKRIIDLAEEFLIDCEKFTVPEKLLFADEYRLYKLQDHCLSFKSMEEVIDLKTTEEYRELSETSKVALLEK</sequence>
<dbReference type="AlphaFoldDB" id="A0AAV5WDW2"/>
<gene>
    <name evidence="2" type="ORF">PFISCL1PPCAC_21167</name>
</gene>
<dbReference type="CDD" id="cd18186">
    <property type="entry name" value="BTB_POZ_ZBTB_KLHL-like"/>
    <property type="match status" value="1"/>
</dbReference>
<feature type="non-terminal residue" evidence="2">
    <location>
        <position position="172"/>
    </location>
</feature>
<reference evidence="2" key="1">
    <citation type="submission" date="2023-10" db="EMBL/GenBank/DDBJ databases">
        <title>Genome assembly of Pristionchus species.</title>
        <authorList>
            <person name="Yoshida K."/>
            <person name="Sommer R.J."/>
        </authorList>
    </citation>
    <scope>NUCLEOTIDE SEQUENCE</scope>
    <source>
        <strain evidence="2">RS5133</strain>
    </source>
</reference>
<dbReference type="InterPro" id="IPR011333">
    <property type="entry name" value="SKP1/BTB/POZ_sf"/>
</dbReference>
<accession>A0AAV5WDW2</accession>
<protein>
    <recommendedName>
        <fullName evidence="1">BTB domain-containing protein</fullName>
    </recommendedName>
</protein>
<dbReference type="Proteomes" id="UP001432322">
    <property type="component" value="Unassembled WGS sequence"/>
</dbReference>
<name>A0AAV5WDW2_9BILA</name>
<evidence type="ECO:0000259" key="1">
    <source>
        <dbReference type="PROSITE" id="PS50097"/>
    </source>
</evidence>
<comment type="caution">
    <text evidence="2">The sequence shown here is derived from an EMBL/GenBank/DDBJ whole genome shotgun (WGS) entry which is preliminary data.</text>
</comment>
<dbReference type="PANTHER" id="PTHR47022:SF1">
    <property type="entry name" value="BTB AND MATH DOMAIN-CONTAINING PROTEIN 36-RELATED"/>
    <property type="match status" value="1"/>
</dbReference>
<dbReference type="EMBL" id="BTSY01000005">
    <property type="protein sequence ID" value="GMT29870.1"/>
    <property type="molecule type" value="Genomic_DNA"/>
</dbReference>
<dbReference type="PANTHER" id="PTHR47022">
    <property type="entry name" value="BTB AND MATH DOMAIN-CONTAINING PROTEIN 36-RELATED"/>
    <property type="match status" value="1"/>
</dbReference>
<evidence type="ECO:0000313" key="3">
    <source>
        <dbReference type="Proteomes" id="UP001432322"/>
    </source>
</evidence>
<keyword evidence="3" id="KW-1185">Reference proteome</keyword>
<dbReference type="Pfam" id="PF00651">
    <property type="entry name" value="BTB"/>
    <property type="match status" value="1"/>
</dbReference>
<dbReference type="Gene3D" id="3.30.710.10">
    <property type="entry name" value="Potassium Channel Kv1.1, Chain A"/>
    <property type="match status" value="1"/>
</dbReference>
<proteinExistence type="predicted"/>
<evidence type="ECO:0000313" key="2">
    <source>
        <dbReference type="EMBL" id="GMT29870.1"/>
    </source>
</evidence>
<organism evidence="2 3">
    <name type="scientific">Pristionchus fissidentatus</name>
    <dbReference type="NCBI Taxonomy" id="1538716"/>
    <lineage>
        <taxon>Eukaryota</taxon>
        <taxon>Metazoa</taxon>
        <taxon>Ecdysozoa</taxon>
        <taxon>Nematoda</taxon>
        <taxon>Chromadorea</taxon>
        <taxon>Rhabditida</taxon>
        <taxon>Rhabditina</taxon>
        <taxon>Diplogasteromorpha</taxon>
        <taxon>Diplogasteroidea</taxon>
        <taxon>Neodiplogasteridae</taxon>
        <taxon>Pristionchus</taxon>
    </lineage>
</organism>
<feature type="non-terminal residue" evidence="2">
    <location>
        <position position="1"/>
    </location>
</feature>
<dbReference type="PROSITE" id="PS50097">
    <property type="entry name" value="BTB"/>
    <property type="match status" value="1"/>
</dbReference>